<comment type="catalytic activity">
    <reaction evidence="5">
        <text>Hydrolysis of proteins with broad specificity for peptide bonds, and a preference for a large uncharged residue in P1. Hydrolyzes peptide amides.</text>
        <dbReference type="EC" id="3.4.21.62"/>
    </reaction>
</comment>
<dbReference type="Proteomes" id="UP000557509">
    <property type="component" value="Unassembled WGS sequence"/>
</dbReference>
<dbReference type="Pfam" id="PF00082">
    <property type="entry name" value="Peptidase_S8"/>
    <property type="match status" value="1"/>
</dbReference>
<name>A0A7J6JUV9_TOXGO</name>
<dbReference type="GO" id="GO:0004252">
    <property type="term" value="F:serine-type endopeptidase activity"/>
    <property type="evidence" value="ECO:0007669"/>
    <property type="project" value="UniProtKB-UniRule"/>
</dbReference>
<dbReference type="AlphaFoldDB" id="A0A7J6JUV9"/>
<feature type="signal peptide" evidence="8">
    <location>
        <begin position="1"/>
        <end position="20"/>
    </location>
</feature>
<dbReference type="PANTHER" id="PTHR43806:SF11">
    <property type="entry name" value="CEREVISIN-RELATED"/>
    <property type="match status" value="1"/>
</dbReference>
<evidence type="ECO:0000256" key="1">
    <source>
        <dbReference type="ARBA" id="ARBA00011073"/>
    </source>
</evidence>
<proteinExistence type="inferred from homology"/>
<dbReference type="CDD" id="cd07473">
    <property type="entry name" value="Peptidases_S8_Subtilisin_like"/>
    <property type="match status" value="1"/>
</dbReference>
<keyword evidence="3 7" id="KW-0378">Hydrolase</keyword>
<evidence type="ECO:0000313" key="11">
    <source>
        <dbReference type="Proteomes" id="UP000557509"/>
    </source>
</evidence>
<keyword evidence="2 7" id="KW-0645">Protease</keyword>
<evidence type="ECO:0000256" key="5">
    <source>
        <dbReference type="ARBA" id="ARBA00023529"/>
    </source>
</evidence>
<dbReference type="EMBL" id="JAAUHK010000197">
    <property type="protein sequence ID" value="KAF4638627.1"/>
    <property type="molecule type" value="Genomic_DNA"/>
</dbReference>
<dbReference type="PANTHER" id="PTHR43806">
    <property type="entry name" value="PEPTIDASE S8"/>
    <property type="match status" value="1"/>
</dbReference>
<dbReference type="InterPro" id="IPR050131">
    <property type="entry name" value="Peptidase_S8_subtilisin-like"/>
</dbReference>
<dbReference type="InterPro" id="IPR036852">
    <property type="entry name" value="Peptidase_S8/S53_dom_sf"/>
</dbReference>
<dbReference type="PROSITE" id="PS51892">
    <property type="entry name" value="SUBTILASE"/>
    <property type="match status" value="1"/>
</dbReference>
<feature type="active site" description="Charge relay system" evidence="7">
    <location>
        <position position="414"/>
    </location>
</feature>
<evidence type="ECO:0000313" key="10">
    <source>
        <dbReference type="EMBL" id="KAF4638627.1"/>
    </source>
</evidence>
<reference evidence="10 11" key="1">
    <citation type="submission" date="2020-03" db="EMBL/GenBank/DDBJ databases">
        <title>Genome sequence of Toxoplasma gondii RH-88 strain.</title>
        <authorList>
            <person name="Lorenzi H.A."/>
            <person name="Venepally P."/>
            <person name="Rozenberg A."/>
            <person name="Sibley D."/>
        </authorList>
    </citation>
    <scope>NUCLEOTIDE SEQUENCE [LARGE SCALE GENOMIC DNA]</scope>
    <source>
        <strain evidence="10 11">RH-88</strain>
    </source>
</reference>
<dbReference type="SUPFAM" id="SSF52743">
    <property type="entry name" value="Subtilisin-like"/>
    <property type="match status" value="1"/>
</dbReference>
<dbReference type="InterPro" id="IPR015500">
    <property type="entry name" value="Peptidase_S8_subtilisin-rel"/>
</dbReference>
<feature type="active site" description="Charge relay system" evidence="7">
    <location>
        <position position="659"/>
    </location>
</feature>
<evidence type="ECO:0000256" key="2">
    <source>
        <dbReference type="ARBA" id="ARBA00022670"/>
    </source>
</evidence>
<evidence type="ECO:0000256" key="4">
    <source>
        <dbReference type="ARBA" id="ARBA00022825"/>
    </source>
</evidence>
<feature type="active site" description="Charge relay system" evidence="7">
    <location>
        <position position="477"/>
    </location>
</feature>
<evidence type="ECO:0000256" key="3">
    <source>
        <dbReference type="ARBA" id="ARBA00022801"/>
    </source>
</evidence>
<dbReference type="GO" id="GO:0006508">
    <property type="term" value="P:proteolysis"/>
    <property type="evidence" value="ECO:0007669"/>
    <property type="project" value="UniProtKB-KW"/>
</dbReference>
<dbReference type="InterPro" id="IPR023828">
    <property type="entry name" value="Peptidase_S8_Ser-AS"/>
</dbReference>
<accession>A0A7J6JUV9</accession>
<dbReference type="Gene3D" id="3.40.50.200">
    <property type="entry name" value="Peptidase S8/S53 domain"/>
    <property type="match status" value="1"/>
</dbReference>
<dbReference type="PROSITE" id="PS00138">
    <property type="entry name" value="SUBTILASE_SER"/>
    <property type="match status" value="1"/>
</dbReference>
<feature type="chain" id="PRO_5029903092" description="subtilisin" evidence="8">
    <location>
        <begin position="21"/>
        <end position="784"/>
    </location>
</feature>
<keyword evidence="4 7" id="KW-0720">Serine protease</keyword>
<feature type="domain" description="Peptidase S8/S53" evidence="9">
    <location>
        <begin position="407"/>
        <end position="702"/>
    </location>
</feature>
<keyword evidence="8" id="KW-0732">Signal</keyword>
<comment type="similarity">
    <text evidence="1 7">Belongs to the peptidase S8 family.</text>
</comment>
<gene>
    <name evidence="10" type="ORF">TGRH88_062350</name>
</gene>
<dbReference type="InterPro" id="IPR034204">
    <property type="entry name" value="PfSUB1-like_cat_dom"/>
</dbReference>
<dbReference type="PRINTS" id="PR00723">
    <property type="entry name" value="SUBTILISIN"/>
</dbReference>
<evidence type="ECO:0000256" key="6">
    <source>
        <dbReference type="ARBA" id="ARBA00023619"/>
    </source>
</evidence>
<dbReference type="EC" id="3.4.21.62" evidence="6"/>
<keyword evidence="11" id="KW-1185">Reference proteome</keyword>
<sequence>MYPWHSLVLLLFFIYPYVDLVVGRAAGSDKKYNGSQATQQISGFAEAPKSAEREAWISTEHLKRALCKKYYTVVLGMHPSFSVDKLDCEHRPDPEERIIESSELRFMDPAQVRQDRIEALKRLQKEVKTSPTDRVIVEWDTSCLKDLPSRVVESTPSQYDGSVPVFDEYELHDSSERIVLKRGVYLRDRIGLKDKTDPEVRQMLKGREYALGIIASALGLQVGGPGHGVPCEGQCRKELQNVMLAKDVPTLEAAHYSRLGVDVLHLKNLKKHKEIWGITKASEIPAVVRRLAEKRETTSTANGERNMAASAREATSCILKMSDDQKREVQVPDIAKTPMAATGGGDPDQARQWYLHSFLGNYTLWADLAWPELAGRPGKSGVLCIRKEHDIAVEPDSVTTGNAIADDFVVAVLDTGCFIHQDFIDGFDIENSRFWINKGETDCENRIDDDGNGYVDDCFGWDFVGDQAYPFVDDLGHGTSVTSVLAARHGNNAGGRGIMSTGKVMCLRVGGRDGIWLSDTIPALDYALRMGAKVSNHSYDSRECFANMANLLRFDQAEFTAFRRASEADHLAVTAAGNSGCDVDSDNTCLFTPGAFDLEGILNVGANDVTGHRATFSNYGKNAVDVFAPGQSIFVGTNKMPNQVEKTCKYCYEFIDGTSFAAPMVSGMAAALWTHFEITQPVGWVQNTKKKSMRVKEAIMYSVTGSQGVAGAGRVNGVVNFYKALHYYDTIPSAYRAEFPDPSGGYQAQGSVSHTLFTAGSSSVGILFVVFAPLVQHLWLLTSF</sequence>
<protein>
    <recommendedName>
        <fullName evidence="6">subtilisin</fullName>
        <ecNumber evidence="6">3.4.21.62</ecNumber>
    </recommendedName>
</protein>
<evidence type="ECO:0000256" key="7">
    <source>
        <dbReference type="PROSITE-ProRule" id="PRU01240"/>
    </source>
</evidence>
<evidence type="ECO:0000259" key="9">
    <source>
        <dbReference type="Pfam" id="PF00082"/>
    </source>
</evidence>
<dbReference type="VEuPathDB" id="ToxoDB:TGME49_248470"/>
<comment type="caution">
    <text evidence="10">The sequence shown here is derived from an EMBL/GenBank/DDBJ whole genome shotgun (WGS) entry which is preliminary data.</text>
</comment>
<dbReference type="InterPro" id="IPR000209">
    <property type="entry name" value="Peptidase_S8/S53_dom"/>
</dbReference>
<evidence type="ECO:0000256" key="8">
    <source>
        <dbReference type="SAM" id="SignalP"/>
    </source>
</evidence>
<organism evidence="10 11">
    <name type="scientific">Toxoplasma gondii</name>
    <dbReference type="NCBI Taxonomy" id="5811"/>
    <lineage>
        <taxon>Eukaryota</taxon>
        <taxon>Sar</taxon>
        <taxon>Alveolata</taxon>
        <taxon>Apicomplexa</taxon>
        <taxon>Conoidasida</taxon>
        <taxon>Coccidia</taxon>
        <taxon>Eucoccidiorida</taxon>
        <taxon>Eimeriorina</taxon>
        <taxon>Sarcocystidae</taxon>
        <taxon>Toxoplasma</taxon>
    </lineage>
</organism>